<feature type="region of interest" description="Disordered" evidence="1">
    <location>
        <begin position="100"/>
        <end position="138"/>
    </location>
</feature>
<reference evidence="3 4" key="1">
    <citation type="submission" date="2023-05" db="EMBL/GenBank/DDBJ databases">
        <title>B98-5 Cell Line De Novo Hybrid Assembly: An Optical Mapping Approach.</title>
        <authorList>
            <person name="Kananen K."/>
            <person name="Auerbach J.A."/>
            <person name="Kautto E."/>
            <person name="Blachly J.S."/>
        </authorList>
    </citation>
    <scope>NUCLEOTIDE SEQUENCE [LARGE SCALE GENOMIC DNA]</scope>
    <source>
        <strain evidence="3">B95-8</strain>
        <tissue evidence="3">Cell line</tissue>
    </source>
</reference>
<dbReference type="Pfam" id="PF04382">
    <property type="entry name" value="SAB"/>
    <property type="match status" value="1"/>
</dbReference>
<accession>A0ABQ9TCG1</accession>
<evidence type="ECO:0000256" key="1">
    <source>
        <dbReference type="SAM" id="MobiDB-lite"/>
    </source>
</evidence>
<dbReference type="InterPro" id="IPR007477">
    <property type="entry name" value="SAB_dom"/>
</dbReference>
<feature type="region of interest" description="Disordered" evidence="1">
    <location>
        <begin position="152"/>
        <end position="175"/>
    </location>
</feature>
<evidence type="ECO:0000259" key="2">
    <source>
        <dbReference type="Pfam" id="PF04382"/>
    </source>
</evidence>
<gene>
    <name evidence="3" type="ORF">P7K49_039921</name>
</gene>
<keyword evidence="4" id="KW-1185">Reference proteome</keyword>
<feature type="domain" description="SAB" evidence="2">
    <location>
        <begin position="1"/>
        <end position="37"/>
    </location>
</feature>
<proteinExistence type="predicted"/>
<comment type="caution">
    <text evidence="3">The sequence shown here is derived from an EMBL/GenBank/DDBJ whole genome shotgun (WGS) entry which is preliminary data.</text>
</comment>
<organism evidence="3 4">
    <name type="scientific">Saguinus oedipus</name>
    <name type="common">Cotton-top tamarin</name>
    <name type="synonym">Oedipomidas oedipus</name>
    <dbReference type="NCBI Taxonomy" id="9490"/>
    <lineage>
        <taxon>Eukaryota</taxon>
        <taxon>Metazoa</taxon>
        <taxon>Chordata</taxon>
        <taxon>Craniata</taxon>
        <taxon>Vertebrata</taxon>
        <taxon>Euteleostomi</taxon>
        <taxon>Mammalia</taxon>
        <taxon>Eutheria</taxon>
        <taxon>Euarchontoglires</taxon>
        <taxon>Primates</taxon>
        <taxon>Haplorrhini</taxon>
        <taxon>Platyrrhini</taxon>
        <taxon>Cebidae</taxon>
        <taxon>Callitrichinae</taxon>
        <taxon>Saguinus</taxon>
    </lineage>
</organism>
<name>A0ABQ9TCG1_SAGOE</name>
<evidence type="ECO:0000313" key="3">
    <source>
        <dbReference type="EMBL" id="KAK2082421.1"/>
    </source>
</evidence>
<feature type="region of interest" description="Disordered" evidence="1">
    <location>
        <begin position="38"/>
        <end position="82"/>
    </location>
</feature>
<feature type="compositionally biased region" description="Basic and acidic residues" evidence="1">
    <location>
        <begin position="40"/>
        <end position="72"/>
    </location>
</feature>
<dbReference type="EMBL" id="JASSZA010000037">
    <property type="protein sequence ID" value="KAK2082421.1"/>
    <property type="molecule type" value="Genomic_DNA"/>
</dbReference>
<dbReference type="Proteomes" id="UP001266305">
    <property type="component" value="Unassembled WGS sequence"/>
</dbReference>
<sequence>MKHQTNISELKRTFLETSTDTAIRNEWEKRLSTSPVRLAARQEDAPMIKPLVPEEKMETKMESRGNETEPASHHLPLSTEKVVQETVLVEERRVMHASGDASYIAGDSGDATAPPTFTGASSVKGKEGSALMEGAKEEPGEEVAKAVLEQQETATATHEPQEEQSAAIHVSETLE</sequence>
<evidence type="ECO:0000313" key="4">
    <source>
        <dbReference type="Proteomes" id="UP001266305"/>
    </source>
</evidence>
<protein>
    <recommendedName>
        <fullName evidence="2">SAB domain-containing protein</fullName>
    </recommendedName>
</protein>